<dbReference type="Proteomes" id="UP000186922">
    <property type="component" value="Unassembled WGS sequence"/>
</dbReference>
<dbReference type="CDD" id="cd18186">
    <property type="entry name" value="BTB_POZ_ZBTB_KLHL-like"/>
    <property type="match status" value="1"/>
</dbReference>
<evidence type="ECO:0000313" key="2">
    <source>
        <dbReference type="Proteomes" id="UP000186922"/>
    </source>
</evidence>
<protein>
    <recommendedName>
        <fullName evidence="3">BTB domain-containing protein</fullName>
    </recommendedName>
</protein>
<dbReference type="EMBL" id="BDGG01000025">
    <property type="protein sequence ID" value="GAV09683.1"/>
    <property type="molecule type" value="Genomic_DNA"/>
</dbReference>
<name>A0A1D1W9T9_RAMVA</name>
<evidence type="ECO:0008006" key="3">
    <source>
        <dbReference type="Google" id="ProtNLM"/>
    </source>
</evidence>
<comment type="caution">
    <text evidence="1">The sequence shown here is derived from an EMBL/GenBank/DDBJ whole genome shotgun (WGS) entry which is preliminary data.</text>
</comment>
<proteinExistence type="predicted"/>
<accession>A0A1D1W9T9</accession>
<dbReference type="InterPro" id="IPR011333">
    <property type="entry name" value="SKP1/BTB/POZ_sf"/>
</dbReference>
<organism evidence="1 2">
    <name type="scientific">Ramazzottius varieornatus</name>
    <name type="common">Water bear</name>
    <name type="synonym">Tardigrade</name>
    <dbReference type="NCBI Taxonomy" id="947166"/>
    <lineage>
        <taxon>Eukaryota</taxon>
        <taxon>Metazoa</taxon>
        <taxon>Ecdysozoa</taxon>
        <taxon>Tardigrada</taxon>
        <taxon>Eutardigrada</taxon>
        <taxon>Parachela</taxon>
        <taxon>Hypsibioidea</taxon>
        <taxon>Ramazzottiidae</taxon>
        <taxon>Ramazzottius</taxon>
    </lineage>
</organism>
<dbReference type="Gene3D" id="3.30.710.10">
    <property type="entry name" value="Potassium Channel Kv1.1, Chain A"/>
    <property type="match status" value="1"/>
</dbReference>
<sequence>MLIPNSKEAASGRCVLPDMNSKMVEVLLLFVYGGLKTVPEELAQPLLIAADKEAGGMEKLRAEGNAELLTMVEDMGEPKPSS</sequence>
<keyword evidence="2" id="KW-1185">Reference proteome</keyword>
<evidence type="ECO:0000313" key="1">
    <source>
        <dbReference type="EMBL" id="GAV09683.1"/>
    </source>
</evidence>
<dbReference type="SUPFAM" id="SSF54695">
    <property type="entry name" value="POZ domain"/>
    <property type="match status" value="1"/>
</dbReference>
<dbReference type="AlphaFoldDB" id="A0A1D1W9T9"/>
<gene>
    <name evidence="1" type="primary">RvY_19182-1</name>
    <name evidence="1" type="synonym">RvY_19182.1</name>
    <name evidence="1" type="ORF">RvY_19182</name>
</gene>
<reference evidence="1 2" key="1">
    <citation type="journal article" date="2016" name="Nat. Commun.">
        <title>Extremotolerant tardigrade genome and improved radiotolerance of human cultured cells by tardigrade-unique protein.</title>
        <authorList>
            <person name="Hashimoto T."/>
            <person name="Horikawa D.D."/>
            <person name="Saito Y."/>
            <person name="Kuwahara H."/>
            <person name="Kozuka-Hata H."/>
            <person name="Shin-I T."/>
            <person name="Minakuchi Y."/>
            <person name="Ohishi K."/>
            <person name="Motoyama A."/>
            <person name="Aizu T."/>
            <person name="Enomoto A."/>
            <person name="Kondo K."/>
            <person name="Tanaka S."/>
            <person name="Hara Y."/>
            <person name="Koshikawa S."/>
            <person name="Sagara H."/>
            <person name="Miura T."/>
            <person name="Yokobori S."/>
            <person name="Miyagawa K."/>
            <person name="Suzuki Y."/>
            <person name="Kubo T."/>
            <person name="Oyama M."/>
            <person name="Kohara Y."/>
            <person name="Fujiyama A."/>
            <person name="Arakawa K."/>
            <person name="Katayama T."/>
            <person name="Toyoda A."/>
            <person name="Kunieda T."/>
        </authorList>
    </citation>
    <scope>NUCLEOTIDE SEQUENCE [LARGE SCALE GENOMIC DNA]</scope>
    <source>
        <strain evidence="1 2">YOKOZUNA-1</strain>
    </source>
</reference>